<sequence length="204" mass="22275">MTTLALGDARGSVRLLLTKHHSVPTPAFRTGAPVNPLDSPQLRYEPVLVLGACTETTECTEVWRRGRGPSRAEPTSFDRHFAHVFIAYFTTHQYLRMTAAACRSRSKPVSIVVHQAGDRSSRRSPTTVCGEVFFFFFDGRKSPMTSPALGEARGNVRLLLTKNHPVPSPALSPGNHLRCPQLRVGRCLQGRAIVGTGASRPGSE</sequence>
<dbReference type="AlphaFoldDB" id="A0A2H1WPN5"/>
<reference evidence="1" key="1">
    <citation type="submission" date="2016-07" db="EMBL/GenBank/DDBJ databases">
        <authorList>
            <person name="Bretaudeau A."/>
        </authorList>
    </citation>
    <scope>NUCLEOTIDE SEQUENCE</scope>
    <source>
        <strain evidence="1">Rice</strain>
        <tissue evidence="1">Whole body</tissue>
    </source>
</reference>
<evidence type="ECO:0000313" key="1">
    <source>
        <dbReference type="EMBL" id="SOQ54394.1"/>
    </source>
</evidence>
<accession>A0A2H1WPN5</accession>
<dbReference type="EMBL" id="ODYU01009754">
    <property type="protein sequence ID" value="SOQ54394.1"/>
    <property type="molecule type" value="Genomic_DNA"/>
</dbReference>
<proteinExistence type="predicted"/>
<gene>
    <name evidence="1" type="ORF">SFRICE_031700</name>
</gene>
<protein>
    <submittedName>
        <fullName evidence="1">SFRICE_031700</fullName>
    </submittedName>
</protein>
<organism evidence="1">
    <name type="scientific">Spodoptera frugiperda</name>
    <name type="common">Fall armyworm</name>
    <dbReference type="NCBI Taxonomy" id="7108"/>
    <lineage>
        <taxon>Eukaryota</taxon>
        <taxon>Metazoa</taxon>
        <taxon>Ecdysozoa</taxon>
        <taxon>Arthropoda</taxon>
        <taxon>Hexapoda</taxon>
        <taxon>Insecta</taxon>
        <taxon>Pterygota</taxon>
        <taxon>Neoptera</taxon>
        <taxon>Endopterygota</taxon>
        <taxon>Lepidoptera</taxon>
        <taxon>Glossata</taxon>
        <taxon>Ditrysia</taxon>
        <taxon>Noctuoidea</taxon>
        <taxon>Noctuidae</taxon>
        <taxon>Amphipyrinae</taxon>
        <taxon>Spodoptera</taxon>
    </lineage>
</organism>
<name>A0A2H1WPN5_SPOFR</name>